<evidence type="ECO:0000313" key="2">
    <source>
        <dbReference type="EMBL" id="VFK07872.1"/>
    </source>
</evidence>
<feature type="domain" description="JmjC" evidence="1">
    <location>
        <begin position="115"/>
        <end position="268"/>
    </location>
</feature>
<dbReference type="InterPro" id="IPR003347">
    <property type="entry name" value="JmjC_dom"/>
</dbReference>
<dbReference type="GO" id="GO:0043565">
    <property type="term" value="F:sequence-specific DNA binding"/>
    <property type="evidence" value="ECO:0007669"/>
    <property type="project" value="TreeGrafter"/>
</dbReference>
<dbReference type="InterPro" id="IPR041667">
    <property type="entry name" value="Cupin_8"/>
</dbReference>
<dbReference type="SMART" id="SM00558">
    <property type="entry name" value="JmjC"/>
    <property type="match status" value="2"/>
</dbReference>
<feature type="domain" description="JmjC" evidence="1">
    <location>
        <begin position="404"/>
        <end position="542"/>
    </location>
</feature>
<evidence type="ECO:0000259" key="1">
    <source>
        <dbReference type="PROSITE" id="PS51184"/>
    </source>
</evidence>
<dbReference type="PROSITE" id="PS51184">
    <property type="entry name" value="JMJC"/>
    <property type="match status" value="2"/>
</dbReference>
<dbReference type="PANTHER" id="PTHR12480">
    <property type="entry name" value="ARGININE DEMETHYLASE AND LYSYL-HYDROXYLASE JMJD"/>
    <property type="match status" value="1"/>
</dbReference>
<reference evidence="2" key="1">
    <citation type="submission" date="2019-02" db="EMBL/GenBank/DDBJ databases">
        <authorList>
            <person name="Gruber-Vodicka R. H."/>
            <person name="Seah K. B. B."/>
        </authorList>
    </citation>
    <scope>NUCLEOTIDE SEQUENCE</scope>
    <source>
        <strain evidence="2">BECK_S313</strain>
    </source>
</reference>
<name>A0A450VSV5_9GAMM</name>
<accession>A0A450VSV5</accession>
<dbReference type="EMBL" id="CAADFK010000003">
    <property type="protein sequence ID" value="VFK07872.1"/>
    <property type="molecule type" value="Genomic_DNA"/>
</dbReference>
<dbReference type="GO" id="GO:0045905">
    <property type="term" value="P:positive regulation of translational termination"/>
    <property type="evidence" value="ECO:0007669"/>
    <property type="project" value="TreeGrafter"/>
</dbReference>
<organism evidence="2">
    <name type="scientific">Candidatus Kentrum sp. LPFa</name>
    <dbReference type="NCBI Taxonomy" id="2126335"/>
    <lineage>
        <taxon>Bacteria</taxon>
        <taxon>Pseudomonadati</taxon>
        <taxon>Pseudomonadota</taxon>
        <taxon>Gammaproteobacteria</taxon>
        <taxon>Candidatus Kentrum</taxon>
    </lineage>
</organism>
<sequence length="565" mass="65558">MTNIEMTKGERILVGWYGGREIIRIDGSAESGREEVLEALFEQRPVIVHHLIDHWPALKSWTFEGFTERYGGIFTNVFANGNEGESSQMRLRNMKARMDAGEILYSSLYTKDLLPLVAPDYPLDGLFIGDTAFNWLLELPTRIHGEMNVIFIGNKGTGIKNHRDSMGTHLWSAQITGRKRWLLSPPEMTPYLGDGDIDWTDRDGSIETCPTFAEAACLDFVLESGEVLILPAGWWHQTVMLDDSISITHDLVNASNGRSYMHALAVESAVDPKVASFHEESKPYLATWRDRLPVRKTREIGRVDGRDLTFEDFLRDFLIPREPVVIENLIDDWPALSKWNMDYLKTHYGRVFIQYFKSRDDRNKRIRIRNFLETDFGAPHYAMWCLDDFYDVLRRDFHKIHLLDDNQKDWTLDLPPKEQSELTWIFMGLKGSGIGTHMDRLGQHVCSAQIFGRKRWVLHPPEDTKWLYNGEVNLIEPDYLAHPRYIDASPAYDFVLEPKEVLILPDQWWHSTLTLDDSISLTHDFVNISNVDAFLDRLEARRGKEYMESKDIKPVMEMWMARKNE</sequence>
<dbReference type="GO" id="GO:0016706">
    <property type="term" value="F:2-oxoglutarate-dependent dioxygenase activity"/>
    <property type="evidence" value="ECO:0007669"/>
    <property type="project" value="TreeGrafter"/>
</dbReference>
<gene>
    <name evidence="2" type="ORF">BECKLPF1236B_GA0070989_100321</name>
</gene>
<dbReference type="AlphaFoldDB" id="A0A450VSV5"/>
<dbReference type="SUPFAM" id="SSF51197">
    <property type="entry name" value="Clavaminate synthase-like"/>
    <property type="match status" value="2"/>
</dbReference>
<dbReference type="InterPro" id="IPR050910">
    <property type="entry name" value="JMJD6_ArgDemeth/LysHydrox"/>
</dbReference>
<proteinExistence type="predicted"/>
<dbReference type="GO" id="GO:0005737">
    <property type="term" value="C:cytoplasm"/>
    <property type="evidence" value="ECO:0007669"/>
    <property type="project" value="TreeGrafter"/>
</dbReference>
<dbReference type="Pfam" id="PF13621">
    <property type="entry name" value="Cupin_8"/>
    <property type="match status" value="2"/>
</dbReference>
<dbReference type="Gene3D" id="2.60.120.650">
    <property type="entry name" value="Cupin"/>
    <property type="match status" value="2"/>
</dbReference>
<dbReference type="PANTHER" id="PTHR12480:SF6">
    <property type="entry name" value="2-OXOGLUTARATE AND IRON-DEPENDENT OXYGENASE JMJD4"/>
    <property type="match status" value="1"/>
</dbReference>
<protein>
    <submittedName>
        <fullName evidence="2">Cupin-like domain-containing protein</fullName>
    </submittedName>
</protein>